<feature type="domain" description="RCK C-terminal" evidence="16">
    <location>
        <begin position="637"/>
        <end position="724"/>
    </location>
</feature>
<dbReference type="PROSITE" id="PS51202">
    <property type="entry name" value="RCK_C"/>
    <property type="match status" value="2"/>
</dbReference>
<keyword evidence="4" id="KW-0813">Transport</keyword>
<evidence type="ECO:0000256" key="9">
    <source>
        <dbReference type="ARBA" id="ARBA00022801"/>
    </source>
</evidence>
<dbReference type="InterPro" id="IPR036721">
    <property type="entry name" value="RCK_C_sf"/>
</dbReference>
<keyword evidence="6" id="KW-0349">Heme</keyword>
<dbReference type="Gene3D" id="2.30.30.60">
    <property type="match status" value="1"/>
</dbReference>
<keyword evidence="18" id="KW-1185">Reference proteome</keyword>
<dbReference type="InterPro" id="IPR002397">
    <property type="entry name" value="Cyt_P450_B"/>
</dbReference>
<feature type="transmembrane region" description="Helical" evidence="15">
    <location>
        <begin position="16"/>
        <end position="37"/>
    </location>
</feature>
<dbReference type="InterPro" id="IPR006685">
    <property type="entry name" value="MscS_channel_2nd"/>
</dbReference>
<evidence type="ECO:0000313" key="18">
    <source>
        <dbReference type="Proteomes" id="UP000601435"/>
    </source>
</evidence>
<keyword evidence="13" id="KW-0503">Monooxygenase</keyword>
<feature type="transmembrane region" description="Helical" evidence="15">
    <location>
        <begin position="358"/>
        <end position="380"/>
    </location>
</feature>
<comment type="similarity">
    <text evidence="2">Belongs to the sulfatase family.</text>
</comment>
<dbReference type="Gene3D" id="1.10.630.10">
    <property type="entry name" value="Cytochrome P450"/>
    <property type="match status" value="1"/>
</dbReference>
<protein>
    <recommendedName>
        <fullName evidence="16">RCK C-terminal domain-containing protein</fullName>
    </recommendedName>
</protein>
<keyword evidence="8" id="KW-0479">Metal-binding</keyword>
<keyword evidence="5" id="KW-1003">Cell membrane</keyword>
<dbReference type="GO" id="GO:0016705">
    <property type="term" value="F:oxidoreductase activity, acting on paired donors, with incorporation or reduction of molecular oxygen"/>
    <property type="evidence" value="ECO:0007669"/>
    <property type="project" value="InterPro"/>
</dbReference>
<dbReference type="InterPro" id="IPR006037">
    <property type="entry name" value="RCK_C"/>
</dbReference>
<dbReference type="Gene3D" id="3.30.70.1450">
    <property type="entry name" value="Regulator of K+ conductance, C-terminal domain"/>
    <property type="match status" value="2"/>
</dbReference>
<evidence type="ECO:0000256" key="2">
    <source>
        <dbReference type="ARBA" id="ARBA00008779"/>
    </source>
</evidence>
<dbReference type="PRINTS" id="PR00359">
    <property type="entry name" value="BP450"/>
</dbReference>
<dbReference type="InterPro" id="IPR036396">
    <property type="entry name" value="Cyt_P450_sf"/>
</dbReference>
<dbReference type="InterPro" id="IPR000917">
    <property type="entry name" value="Sulfatase_N"/>
</dbReference>
<dbReference type="Pfam" id="PF00884">
    <property type="entry name" value="Sulfatase"/>
    <property type="match status" value="1"/>
</dbReference>
<dbReference type="SUPFAM" id="SSF53649">
    <property type="entry name" value="Alkaline phosphatase-like"/>
    <property type="match status" value="1"/>
</dbReference>
<dbReference type="OrthoDB" id="103349at2759"/>
<dbReference type="EMBL" id="CAJNJA010071251">
    <property type="protein sequence ID" value="CAE7903190.1"/>
    <property type="molecule type" value="Genomic_DNA"/>
</dbReference>
<feature type="transmembrane region" description="Helical" evidence="15">
    <location>
        <begin position="741"/>
        <end position="773"/>
    </location>
</feature>
<comment type="subcellular location">
    <subcellularLocation>
        <location evidence="1">Cell membrane</location>
        <topology evidence="1">Multi-pass membrane protein</topology>
    </subcellularLocation>
</comment>
<dbReference type="GO" id="GO:0004497">
    <property type="term" value="F:monooxygenase activity"/>
    <property type="evidence" value="ECO:0007669"/>
    <property type="project" value="UniProtKB-KW"/>
</dbReference>
<keyword evidence="9" id="KW-0378">Hydrolase</keyword>
<proteinExistence type="inferred from homology"/>
<organism evidence="17 18">
    <name type="scientific">Symbiodinium necroappetens</name>
    <dbReference type="NCBI Taxonomy" id="1628268"/>
    <lineage>
        <taxon>Eukaryota</taxon>
        <taxon>Sar</taxon>
        <taxon>Alveolata</taxon>
        <taxon>Dinophyceae</taxon>
        <taxon>Suessiales</taxon>
        <taxon>Symbiodiniaceae</taxon>
        <taxon>Symbiodinium</taxon>
    </lineage>
</organism>
<evidence type="ECO:0000259" key="16">
    <source>
        <dbReference type="PROSITE" id="PS51202"/>
    </source>
</evidence>
<dbReference type="Gene3D" id="3.30.70.100">
    <property type="match status" value="1"/>
</dbReference>
<evidence type="ECO:0000256" key="8">
    <source>
        <dbReference type="ARBA" id="ARBA00022723"/>
    </source>
</evidence>
<keyword evidence="10 15" id="KW-1133">Transmembrane helix</keyword>
<dbReference type="InterPro" id="IPR023408">
    <property type="entry name" value="MscS_beta-dom_sf"/>
</dbReference>
<dbReference type="InterPro" id="IPR011066">
    <property type="entry name" value="MscS_channel_C_sf"/>
</dbReference>
<dbReference type="PROSITE" id="PS00523">
    <property type="entry name" value="SULFATASE_1"/>
    <property type="match status" value="1"/>
</dbReference>
<gene>
    <name evidence="17" type="ORF">SNEC2469_LOCUS30480</name>
</gene>
<feature type="transmembrane region" description="Helical" evidence="15">
    <location>
        <begin position="84"/>
        <end position="109"/>
    </location>
</feature>
<dbReference type="GO" id="GO:0005886">
    <property type="term" value="C:plasma membrane"/>
    <property type="evidence" value="ECO:0007669"/>
    <property type="project" value="UniProtKB-SubCell"/>
</dbReference>
<evidence type="ECO:0000256" key="3">
    <source>
        <dbReference type="ARBA" id="ARBA00010617"/>
    </source>
</evidence>
<evidence type="ECO:0000256" key="6">
    <source>
        <dbReference type="ARBA" id="ARBA00022617"/>
    </source>
</evidence>
<dbReference type="SUPFAM" id="SSF48264">
    <property type="entry name" value="Cytochrome P450"/>
    <property type="match status" value="1"/>
</dbReference>
<comment type="caution">
    <text evidence="17">The sequence shown here is derived from an EMBL/GenBank/DDBJ whole genome shotgun (WGS) entry which is preliminary data.</text>
</comment>
<feature type="transmembrane region" description="Helical" evidence="15">
    <location>
        <begin position="479"/>
        <end position="505"/>
    </location>
</feature>
<dbReference type="FunFam" id="1.10.630.10:FF:000018">
    <property type="entry name" value="Cytochrome P450 monooxygenase"/>
    <property type="match status" value="1"/>
</dbReference>
<feature type="transmembrane region" description="Helical" evidence="15">
    <location>
        <begin position="785"/>
        <end position="804"/>
    </location>
</feature>
<evidence type="ECO:0000256" key="1">
    <source>
        <dbReference type="ARBA" id="ARBA00004651"/>
    </source>
</evidence>
<dbReference type="PANTHER" id="PTHR46696:SF1">
    <property type="entry name" value="CYTOCHROME P450 YJIB-RELATED"/>
    <property type="match status" value="1"/>
</dbReference>
<feature type="transmembrane region" description="Helical" evidence="15">
    <location>
        <begin position="517"/>
        <end position="540"/>
    </location>
</feature>
<dbReference type="GO" id="GO:0005506">
    <property type="term" value="F:iron ion binding"/>
    <property type="evidence" value="ECO:0007669"/>
    <property type="project" value="InterPro"/>
</dbReference>
<dbReference type="InterPro" id="IPR017972">
    <property type="entry name" value="Cyt_P450_CS"/>
</dbReference>
<dbReference type="GO" id="GO:0008324">
    <property type="term" value="F:monoatomic cation transmembrane transporter activity"/>
    <property type="evidence" value="ECO:0007669"/>
    <property type="project" value="InterPro"/>
</dbReference>
<dbReference type="Pfam" id="PF03600">
    <property type="entry name" value="CitMHS"/>
    <property type="match status" value="1"/>
</dbReference>
<feature type="transmembrane region" description="Helical" evidence="15">
    <location>
        <begin position="816"/>
        <end position="840"/>
    </location>
</feature>
<feature type="domain" description="RCK C-terminal" evidence="16">
    <location>
        <begin position="544"/>
        <end position="627"/>
    </location>
</feature>
<dbReference type="CDD" id="cd11033">
    <property type="entry name" value="CYP142-like"/>
    <property type="match status" value="1"/>
</dbReference>
<dbReference type="InterPro" id="IPR001128">
    <property type="entry name" value="Cyt_P450"/>
</dbReference>
<evidence type="ECO:0000256" key="13">
    <source>
        <dbReference type="ARBA" id="ARBA00023033"/>
    </source>
</evidence>
<dbReference type="GO" id="GO:0016787">
    <property type="term" value="F:hydrolase activity"/>
    <property type="evidence" value="ECO:0007669"/>
    <property type="project" value="UniProtKB-KW"/>
</dbReference>
<dbReference type="SUPFAM" id="SSF50182">
    <property type="entry name" value="Sm-like ribonucleoproteins"/>
    <property type="match status" value="1"/>
</dbReference>
<keyword evidence="7 15" id="KW-0812">Transmembrane</keyword>
<evidence type="ECO:0000256" key="14">
    <source>
        <dbReference type="ARBA" id="ARBA00023136"/>
    </source>
</evidence>
<dbReference type="CDD" id="cd16027">
    <property type="entry name" value="SGSH"/>
    <property type="match status" value="1"/>
</dbReference>
<sequence>MHPRTMPPMEWLPTSIIDWGVPLLIITGVTAGAGWLLGQSYLNHPNNRLYRQLAFVGLFIFSQMALAIALPFDDATQSQLLTLFGYALTAVIALSSTSFVSNAMAGLMLKAMGTFKTGDFIQVLDQFGRVTAKALLHTEIQSEDRDAIALPNMFVISNPVKIVDQSGTLVSAEIGIGYDTHRRKVRELLLVAAEAAGLTDPFVQILDIGDFAVRYRVTGFLTDVGKLVSMRSDLKAQILDTLHNGGVEIMTPSVMNQRPLDPEKPVVPVEQVTSEDDSDHGKAERMMFDRADLAARIERFREHARTLGAEIKELEDQTSSKSSIHLMIEFPDLPNLHALGVMLLTIAALYAFSKDNWLLEVTSVSLLVILVVVFALFPYAEFDPVDLFAGFANEALIAVCALMILGQGLVRTGALEPVGRMLGKLWGRAPFLSLLLTLVVGAFLSAFVNNTPIVVLLLPILISVCLRNKSSPAKVLMPMGFATLLGGMATTIGTSTNLLVVNVAADLGLEAFGLFDFALPASIAACVGVVYLWLIAPLLLPERESKLLDPSPRLFNARLLLKENSLVLGKTLGEAIALTGGDMKVVRVRRGETMVMPLPDVVLKVGDRLRVQDTPSNLKKFEEALKAELYSGDTRVDDEHPLAGDNQTLAEIAVVQGSSLDRANLSYARFLDRYQLAVLALHRAGKDVWRATEEIHEVILQPGDVLLVQGPKEQLSLLKRSTEFMVLDSSIDLPSSARAPLALGILATVVAIAALGIMPIAITAVAGCAAMLLTRCLSIGESLRAISPSVYFVVAASLALGMALQVTGATVYLTEVFLYVTAGSPPIVVLSALMLLLAVLTNIVSNNAAAVIGTPIAVGIAQALQLPAEPFVLAVLFGANMSYATPMAYKTNLLVMSAGNYTFREFVKVGADTETDSANPFQPNILLLVAEDLSPRIGSFGDALAKTPNIDQLAAQGTRYTNVFTTAGVCAPSRAALITGQHQISFGGQHMRTTTGPLGPYLAQPAAGVRAFPELLRAAGYYTYTDQKLDYQFSSVYAGSGPFTIWDEDGAVPTAWRNRAPGQPFFALINFLETHESGVMQATGPAHSPAHAATQKMRQARGLVAPAITDPAEVVLPPYYPDLPEVRADMARHYDNIHAMDRRVGEILAALEADGLKNDTLIVWTTDHGDGLPRAKRELFDSGTKVPLVLHVPAALAATTATEPPTRNDTVDHRLVSFVDLAPTLLAFAGVTAPPYLHGENFLTSNRTYVYASRDRIDEIMDRQRSIRSDRYKYIKSWYPDVAGGHPLNYRDNLDMVRVWRKAWQAGTLPAVQFRWFKPAGAEQLYDIVADPHELTNLASSTDHQTILRDMRSALDTFLAEIGDTGAIPEAELRAMYLQDGALPQTPPPSVVIKNGILILTSENDASIGYRLSSAERTAQVKQAVSIYSRSDCCEAAQRITGKKFLAAHEMRRDTDNGLPARQMLNGVLNPNGDIMSEVDSNNPRANRGDIFTRSNEELLAEWAIDTSVDPATIPLSELNPGHPDLFEDARQMPYFGRLREQDPVHYTEVSQFGPYWSVTKFEDIMYVDSHHNLFSSDFRKGGISLGGVAQPEGADDFDLPMFIQEDPPKHDQQRKVVAPMFTPSKLAGLEDLIRKRACAILDNLPRNKEFNWVKEVSVELTGQMLATLFNVPQEDRHKLIYWSDAVQNLGNPEFFATIEEGFGELWKCYEYFAAVWQERLAQNEPGDDLISMLVHGEATRDMPPNEYLGNILLLIVGGNDTTRNSISGGVLALNQFPEQYNKLRADHNLINTMVPEIIRWQSPVAHMARTALTDTELGGKQIKEGDRVVMWYLSGNRDGDAIENPDEFIIDRSNPRKHVSFGFGIHRCVGNRLGEMQLRVLWEEIMKRFDHIEVTGQPVYLKSSFINGIRELPVTIRD</sequence>
<reference evidence="17" key="1">
    <citation type="submission" date="2021-02" db="EMBL/GenBank/DDBJ databases">
        <authorList>
            <person name="Dougan E. K."/>
            <person name="Rhodes N."/>
            <person name="Thang M."/>
            <person name="Chan C."/>
        </authorList>
    </citation>
    <scope>NUCLEOTIDE SEQUENCE</scope>
</reference>
<dbReference type="SUPFAM" id="SSF82689">
    <property type="entry name" value="Mechanosensitive channel protein MscS (YggB), C-terminal domain"/>
    <property type="match status" value="1"/>
</dbReference>
<feature type="transmembrane region" description="Helical" evidence="15">
    <location>
        <begin position="49"/>
        <end position="72"/>
    </location>
</feature>
<dbReference type="Pfam" id="PF02080">
    <property type="entry name" value="TrkA_C"/>
    <property type="match status" value="1"/>
</dbReference>
<dbReference type="GO" id="GO:0006813">
    <property type="term" value="P:potassium ion transport"/>
    <property type="evidence" value="ECO:0007669"/>
    <property type="project" value="InterPro"/>
</dbReference>
<name>A0A813BFR7_9DINO</name>
<keyword evidence="11" id="KW-0560">Oxidoreductase</keyword>
<keyword evidence="14 15" id="KW-0472">Membrane</keyword>
<evidence type="ECO:0000256" key="12">
    <source>
        <dbReference type="ARBA" id="ARBA00023004"/>
    </source>
</evidence>
<feature type="transmembrane region" description="Helical" evidence="15">
    <location>
        <begin position="430"/>
        <end position="458"/>
    </location>
</feature>
<keyword evidence="12" id="KW-0408">Iron</keyword>
<accession>A0A813BFR7</accession>
<evidence type="ECO:0000256" key="15">
    <source>
        <dbReference type="SAM" id="Phobius"/>
    </source>
</evidence>
<dbReference type="InterPro" id="IPR004680">
    <property type="entry name" value="Cit_transptr-like_dom"/>
</dbReference>
<dbReference type="InterPro" id="IPR010920">
    <property type="entry name" value="LSM_dom_sf"/>
</dbReference>
<evidence type="ECO:0000256" key="11">
    <source>
        <dbReference type="ARBA" id="ARBA00023002"/>
    </source>
</evidence>
<dbReference type="InterPro" id="IPR024607">
    <property type="entry name" value="Sulfatase_CS"/>
</dbReference>
<dbReference type="SUPFAM" id="SSF116726">
    <property type="entry name" value="TrkA C-terminal domain-like"/>
    <property type="match status" value="2"/>
</dbReference>
<evidence type="ECO:0000256" key="4">
    <source>
        <dbReference type="ARBA" id="ARBA00022448"/>
    </source>
</evidence>
<dbReference type="Gene3D" id="3.40.720.10">
    <property type="entry name" value="Alkaline Phosphatase, subunit A"/>
    <property type="match status" value="1"/>
</dbReference>
<dbReference type="Proteomes" id="UP000601435">
    <property type="component" value="Unassembled WGS sequence"/>
</dbReference>
<dbReference type="PANTHER" id="PTHR46696">
    <property type="entry name" value="P450, PUTATIVE (EUROFUNG)-RELATED"/>
    <property type="match status" value="1"/>
</dbReference>
<evidence type="ECO:0000256" key="5">
    <source>
        <dbReference type="ARBA" id="ARBA00022475"/>
    </source>
</evidence>
<dbReference type="Pfam" id="PF00067">
    <property type="entry name" value="p450"/>
    <property type="match status" value="1"/>
</dbReference>
<comment type="similarity">
    <text evidence="3">Belongs to the cytochrome P450 family.</text>
</comment>
<evidence type="ECO:0000313" key="17">
    <source>
        <dbReference type="EMBL" id="CAE7903190.1"/>
    </source>
</evidence>
<dbReference type="InterPro" id="IPR017850">
    <property type="entry name" value="Alkaline_phosphatase_core_sf"/>
</dbReference>
<dbReference type="PROSITE" id="PS00086">
    <property type="entry name" value="CYTOCHROME_P450"/>
    <property type="match status" value="1"/>
</dbReference>
<evidence type="ECO:0000256" key="7">
    <source>
        <dbReference type="ARBA" id="ARBA00022692"/>
    </source>
</evidence>
<feature type="transmembrane region" description="Helical" evidence="15">
    <location>
        <begin position="387"/>
        <end position="410"/>
    </location>
</feature>
<dbReference type="GO" id="GO:0020037">
    <property type="term" value="F:heme binding"/>
    <property type="evidence" value="ECO:0007669"/>
    <property type="project" value="InterPro"/>
</dbReference>
<evidence type="ECO:0000256" key="10">
    <source>
        <dbReference type="ARBA" id="ARBA00022989"/>
    </source>
</evidence>
<dbReference type="Pfam" id="PF00924">
    <property type="entry name" value="MS_channel_2nd"/>
    <property type="match status" value="1"/>
</dbReference>